<dbReference type="VEuPathDB" id="FungiDB:CPAG_03805"/>
<protein>
    <submittedName>
        <fullName evidence="1">Uncharacterized protein</fullName>
    </submittedName>
</protein>
<gene>
    <name evidence="1" type="ORF">CPAG_03805</name>
</gene>
<reference evidence="1 2" key="1">
    <citation type="submission" date="2007-06" db="EMBL/GenBank/DDBJ databases">
        <title>The Genome Sequence of Coccidioides posadasii RMSCC_3488.</title>
        <authorList>
            <consortium name="Coccidioides Genome Resources Consortium"/>
            <consortium name="The Broad Institute Genome Sequencing Platform"/>
            <person name="Henn M.R."/>
            <person name="Sykes S."/>
            <person name="Young S."/>
            <person name="Jaffe D."/>
            <person name="Berlin A."/>
            <person name="Alvarez P."/>
            <person name="Butler J."/>
            <person name="Gnerre S."/>
            <person name="Grabherr M."/>
            <person name="Mauceli E."/>
            <person name="Brockman W."/>
            <person name="Kodira C."/>
            <person name="Alvarado L."/>
            <person name="Zeng Q."/>
            <person name="Crawford M."/>
            <person name="Antoine C."/>
            <person name="Devon K."/>
            <person name="Galgiani J."/>
            <person name="Orsborn K."/>
            <person name="Lewis M.L."/>
            <person name="Nusbaum C."/>
            <person name="Galagan J."/>
            <person name="Birren B."/>
        </authorList>
    </citation>
    <scope>NUCLEOTIDE SEQUENCE [LARGE SCALE GENOMIC DNA]</scope>
    <source>
        <strain evidence="1 2">RMSCC 3488</strain>
    </source>
</reference>
<sequence>MIKYQYYTTSRNLYWKWCWKLLCKPAKWAECVWSVNHPFPWFSLHPLNPKLSYSPGLYFPQTKFWKAKLYCYDDASQSQVMGTWEEGLQFAPTPGYFMLDSLSPTPDHALQTHDHLEFLPLAEWMKGKDYEEQPPNYIYYTIAWRIIINHRVEARETKQDLIVAPISISFKYMRDNNCPTHVSKKVDKQNTSSATRRMLAKQDAQIDAEEESSGQPSIWRHVYNLMQCSVPSCHYGQWCWQDPKQRKHYKLRTTHLTSLIKHVDNGGKLENHQDVPDNIQEALYMEAQRRFEKGSGKAHNITAGAPYPSININVLPGHSTHGSVAAISSPKFEHSNEQLKLSGPQDEAVKEYCKWQEQQVTDKIYKADWRKACDITLSHGLDLELVYEDQEHVKFLLEQEVMKGTA</sequence>
<name>A0A0J6F3I1_COCPO</name>
<evidence type="ECO:0000313" key="2">
    <source>
        <dbReference type="Proteomes" id="UP000054567"/>
    </source>
</evidence>
<accession>A0A0J6F3I1</accession>
<dbReference type="AlphaFoldDB" id="A0A0J6F3I1"/>
<proteinExistence type="predicted"/>
<dbReference type="OrthoDB" id="4187842at2759"/>
<dbReference type="EMBL" id="DS268110">
    <property type="protein sequence ID" value="KMM67471.1"/>
    <property type="molecule type" value="Genomic_DNA"/>
</dbReference>
<organism evidence="1 2">
    <name type="scientific">Coccidioides posadasii RMSCC 3488</name>
    <dbReference type="NCBI Taxonomy" id="454284"/>
    <lineage>
        <taxon>Eukaryota</taxon>
        <taxon>Fungi</taxon>
        <taxon>Dikarya</taxon>
        <taxon>Ascomycota</taxon>
        <taxon>Pezizomycotina</taxon>
        <taxon>Eurotiomycetes</taxon>
        <taxon>Eurotiomycetidae</taxon>
        <taxon>Onygenales</taxon>
        <taxon>Onygenaceae</taxon>
        <taxon>Coccidioides</taxon>
    </lineage>
</organism>
<evidence type="ECO:0000313" key="1">
    <source>
        <dbReference type="EMBL" id="KMM67471.1"/>
    </source>
</evidence>
<reference evidence="2" key="3">
    <citation type="journal article" date="2010" name="Genome Res.">
        <title>Population genomic sequencing of Coccidioides fungi reveals recent hybridization and transposon control.</title>
        <authorList>
            <person name="Neafsey D.E."/>
            <person name="Barker B.M."/>
            <person name="Sharpton T.J."/>
            <person name="Stajich J.E."/>
            <person name="Park D.J."/>
            <person name="Whiston E."/>
            <person name="Hung C.-Y."/>
            <person name="McMahan C."/>
            <person name="White J."/>
            <person name="Sykes S."/>
            <person name="Heiman D."/>
            <person name="Young S."/>
            <person name="Zeng Q."/>
            <person name="Abouelleil A."/>
            <person name="Aftuck L."/>
            <person name="Bessette D."/>
            <person name="Brown A."/>
            <person name="FitzGerald M."/>
            <person name="Lui A."/>
            <person name="Macdonald J.P."/>
            <person name="Priest M."/>
            <person name="Orbach M.J."/>
            <person name="Galgiani J.N."/>
            <person name="Kirkland T.N."/>
            <person name="Cole G.T."/>
            <person name="Birren B.W."/>
            <person name="Henn M.R."/>
            <person name="Taylor J.W."/>
            <person name="Rounsley S.D."/>
        </authorList>
    </citation>
    <scope>NUCLEOTIDE SEQUENCE [LARGE SCALE GENOMIC DNA]</scope>
    <source>
        <strain evidence="2">RMSCC 3488</strain>
    </source>
</reference>
<dbReference type="Proteomes" id="UP000054567">
    <property type="component" value="Unassembled WGS sequence"/>
</dbReference>
<reference evidence="2" key="2">
    <citation type="journal article" date="2009" name="Genome Res.">
        <title>Comparative genomic analyses of the human fungal pathogens Coccidioides and their relatives.</title>
        <authorList>
            <person name="Sharpton T.J."/>
            <person name="Stajich J.E."/>
            <person name="Rounsley S.D."/>
            <person name="Gardner M.J."/>
            <person name="Wortman J.R."/>
            <person name="Jordar V.S."/>
            <person name="Maiti R."/>
            <person name="Kodira C.D."/>
            <person name="Neafsey D.E."/>
            <person name="Zeng Q."/>
            <person name="Hung C.-Y."/>
            <person name="McMahan C."/>
            <person name="Muszewska A."/>
            <person name="Grynberg M."/>
            <person name="Mandel M.A."/>
            <person name="Kellner E.M."/>
            <person name="Barker B.M."/>
            <person name="Galgiani J.N."/>
            <person name="Orbach M.J."/>
            <person name="Kirkland T.N."/>
            <person name="Cole G.T."/>
            <person name="Henn M.R."/>
            <person name="Birren B.W."/>
            <person name="Taylor J.W."/>
        </authorList>
    </citation>
    <scope>NUCLEOTIDE SEQUENCE [LARGE SCALE GENOMIC DNA]</scope>
    <source>
        <strain evidence="2">RMSCC 3488</strain>
    </source>
</reference>